<name>A0A3N4HXQ1_ASCIM</name>
<evidence type="ECO:0000256" key="1">
    <source>
        <dbReference type="SAM" id="Phobius"/>
    </source>
</evidence>
<protein>
    <submittedName>
        <fullName evidence="2">Uncharacterized protein</fullName>
    </submittedName>
</protein>
<evidence type="ECO:0000313" key="3">
    <source>
        <dbReference type="Proteomes" id="UP000275078"/>
    </source>
</evidence>
<proteinExistence type="predicted"/>
<feature type="transmembrane region" description="Helical" evidence="1">
    <location>
        <begin position="37"/>
        <end position="55"/>
    </location>
</feature>
<evidence type="ECO:0000313" key="2">
    <source>
        <dbReference type="EMBL" id="RPA77876.1"/>
    </source>
</evidence>
<dbReference type="AlphaFoldDB" id="A0A3N4HXQ1"/>
<keyword evidence="3" id="KW-1185">Reference proteome</keyword>
<sequence length="123" mass="13936">MYISFIYSCSVFYYVIFSSIFTCTGVSLFFLRLGRDVYIIAVPCGSSAAGAVVLFHRGGFRFSLKVNAWSSGFTHRFGHHPTPLLIYQVVLTSYYLQFWITPICATVVPCCCLPTATKRFRRC</sequence>
<keyword evidence="1" id="KW-0812">Transmembrane</keyword>
<reference evidence="2 3" key="1">
    <citation type="journal article" date="2018" name="Nat. Ecol. Evol.">
        <title>Pezizomycetes genomes reveal the molecular basis of ectomycorrhizal truffle lifestyle.</title>
        <authorList>
            <person name="Murat C."/>
            <person name="Payen T."/>
            <person name="Noel B."/>
            <person name="Kuo A."/>
            <person name="Morin E."/>
            <person name="Chen J."/>
            <person name="Kohler A."/>
            <person name="Krizsan K."/>
            <person name="Balestrini R."/>
            <person name="Da Silva C."/>
            <person name="Montanini B."/>
            <person name="Hainaut M."/>
            <person name="Levati E."/>
            <person name="Barry K.W."/>
            <person name="Belfiori B."/>
            <person name="Cichocki N."/>
            <person name="Clum A."/>
            <person name="Dockter R.B."/>
            <person name="Fauchery L."/>
            <person name="Guy J."/>
            <person name="Iotti M."/>
            <person name="Le Tacon F."/>
            <person name="Lindquist E.A."/>
            <person name="Lipzen A."/>
            <person name="Malagnac F."/>
            <person name="Mello A."/>
            <person name="Molinier V."/>
            <person name="Miyauchi S."/>
            <person name="Poulain J."/>
            <person name="Riccioni C."/>
            <person name="Rubini A."/>
            <person name="Sitrit Y."/>
            <person name="Splivallo R."/>
            <person name="Traeger S."/>
            <person name="Wang M."/>
            <person name="Zifcakova L."/>
            <person name="Wipf D."/>
            <person name="Zambonelli A."/>
            <person name="Paolocci F."/>
            <person name="Nowrousian M."/>
            <person name="Ottonello S."/>
            <person name="Baldrian P."/>
            <person name="Spatafora J.W."/>
            <person name="Henrissat B."/>
            <person name="Nagy L.G."/>
            <person name="Aury J.M."/>
            <person name="Wincker P."/>
            <person name="Grigoriev I.V."/>
            <person name="Bonfante P."/>
            <person name="Martin F.M."/>
        </authorList>
    </citation>
    <scope>NUCLEOTIDE SEQUENCE [LARGE SCALE GENOMIC DNA]</scope>
    <source>
        <strain evidence="2 3">RN42</strain>
    </source>
</reference>
<keyword evidence="1" id="KW-1133">Transmembrane helix</keyword>
<dbReference type="Proteomes" id="UP000275078">
    <property type="component" value="Unassembled WGS sequence"/>
</dbReference>
<gene>
    <name evidence="2" type="ORF">BJ508DRAFT_162792</name>
</gene>
<keyword evidence="1" id="KW-0472">Membrane</keyword>
<dbReference type="EMBL" id="ML119719">
    <property type="protein sequence ID" value="RPA77876.1"/>
    <property type="molecule type" value="Genomic_DNA"/>
</dbReference>
<organism evidence="2 3">
    <name type="scientific">Ascobolus immersus RN42</name>
    <dbReference type="NCBI Taxonomy" id="1160509"/>
    <lineage>
        <taxon>Eukaryota</taxon>
        <taxon>Fungi</taxon>
        <taxon>Dikarya</taxon>
        <taxon>Ascomycota</taxon>
        <taxon>Pezizomycotina</taxon>
        <taxon>Pezizomycetes</taxon>
        <taxon>Pezizales</taxon>
        <taxon>Ascobolaceae</taxon>
        <taxon>Ascobolus</taxon>
    </lineage>
</organism>
<accession>A0A3N4HXQ1</accession>
<feature type="transmembrane region" description="Helical" evidence="1">
    <location>
        <begin position="12"/>
        <end position="31"/>
    </location>
</feature>